<dbReference type="InterPro" id="IPR035616">
    <property type="entry name" value="MvaT_DBD"/>
</dbReference>
<proteinExistence type="predicted"/>
<sequence length="134" mass="15303">MSITHATTDKEDSMSKLAEYRQLEKHLAEQLQALEKMKGDDGLKKEIEFETKLRKLLEHYGFSLKHIVNLLDPQASARGQISDKPAGTRKPRELKVYKNPNTGEVIETKGGNHRALKEWKTEYGADVVDGWLKK</sequence>
<evidence type="ECO:0000313" key="3">
    <source>
        <dbReference type="Proteomes" id="UP000271866"/>
    </source>
</evidence>
<dbReference type="Proteomes" id="UP000271866">
    <property type="component" value="Unassembled WGS sequence"/>
</dbReference>
<reference evidence="2 3" key="1">
    <citation type="submission" date="2018-08" db="EMBL/GenBank/DDBJ databases">
        <title>Recombination of ecologically and evolutionarily significant loci maintains genetic cohesion in the Pseudomonas syringae species complex.</title>
        <authorList>
            <person name="Dillon M."/>
            <person name="Thakur S."/>
            <person name="Almeida R.N.D."/>
            <person name="Weir B.S."/>
            <person name="Guttman D.S."/>
        </authorList>
    </citation>
    <scope>NUCLEOTIDE SEQUENCE [LARGE SCALE GENOMIC DNA]</scope>
    <source>
        <strain evidence="2 3">ICMP 11296</strain>
    </source>
</reference>
<dbReference type="AlphaFoldDB" id="A0A3M4IX08"/>
<dbReference type="CDD" id="cd16170">
    <property type="entry name" value="MvaT_DBD"/>
    <property type="match status" value="1"/>
</dbReference>
<gene>
    <name evidence="2" type="ORF">ALP98_02371</name>
</gene>
<organism evidence="2 3">
    <name type="scientific">Pseudomonas viridiflava</name>
    <name type="common">Phytomonas viridiflava</name>
    <dbReference type="NCBI Taxonomy" id="33069"/>
    <lineage>
        <taxon>Bacteria</taxon>
        <taxon>Pseudomonadati</taxon>
        <taxon>Pseudomonadota</taxon>
        <taxon>Gammaproteobacteria</taxon>
        <taxon>Pseudomonadales</taxon>
        <taxon>Pseudomonadaceae</taxon>
        <taxon>Pseudomonas</taxon>
    </lineage>
</organism>
<evidence type="ECO:0000259" key="1">
    <source>
        <dbReference type="Pfam" id="PF22055"/>
    </source>
</evidence>
<protein>
    <submittedName>
        <fullName evidence="2">H-NS protein</fullName>
    </submittedName>
</protein>
<name>A0A3M4IX08_PSEVI</name>
<dbReference type="EMBL" id="RBRK01000013">
    <property type="protein sequence ID" value="RMQ80506.1"/>
    <property type="molecule type" value="Genomic_DNA"/>
</dbReference>
<dbReference type="STRING" id="33069.AO065_20745"/>
<comment type="caution">
    <text evidence="2">The sequence shown here is derived from an EMBL/GenBank/DDBJ whole genome shotgun (WGS) entry which is preliminary data.</text>
</comment>
<dbReference type="Pfam" id="PF22055">
    <property type="entry name" value="MvaT_DBD"/>
    <property type="match status" value="1"/>
</dbReference>
<accession>A0A3M4IX08</accession>
<evidence type="ECO:0000313" key="2">
    <source>
        <dbReference type="EMBL" id="RMQ80506.1"/>
    </source>
</evidence>
<feature type="domain" description="MvaT DNA-binding" evidence="1">
    <location>
        <begin position="95"/>
        <end position="131"/>
    </location>
</feature>
<dbReference type="NCBIfam" id="NF041859">
    <property type="entry name" value="silencer_MvaTU"/>
    <property type="match status" value="1"/>
</dbReference>